<keyword evidence="4" id="KW-1185">Reference proteome</keyword>
<dbReference type="Proteomes" id="UP000184501">
    <property type="component" value="Unassembled WGS sequence"/>
</dbReference>
<dbReference type="STRING" id="2017.SAMN05444320_1011081"/>
<keyword evidence="2" id="KW-0472">Membrane</keyword>
<evidence type="ECO:0000256" key="2">
    <source>
        <dbReference type="SAM" id="Phobius"/>
    </source>
</evidence>
<dbReference type="EMBL" id="FQVN01000001">
    <property type="protein sequence ID" value="SHE78657.1"/>
    <property type="molecule type" value="Genomic_DNA"/>
</dbReference>
<keyword evidence="2" id="KW-1133">Transmembrane helix</keyword>
<reference evidence="3 4" key="1">
    <citation type="submission" date="2016-11" db="EMBL/GenBank/DDBJ databases">
        <authorList>
            <person name="Jaros S."/>
            <person name="Januszkiewicz K."/>
            <person name="Wedrychowicz H."/>
        </authorList>
    </citation>
    <scope>NUCLEOTIDE SEQUENCE [LARGE SCALE GENOMIC DNA]</scope>
    <source>
        <strain evidence="3 4">DSM 44523</strain>
    </source>
</reference>
<keyword evidence="2" id="KW-0812">Transmembrane</keyword>
<evidence type="ECO:0000313" key="4">
    <source>
        <dbReference type="Proteomes" id="UP000184501"/>
    </source>
</evidence>
<dbReference type="RefSeq" id="WP_073480094.1">
    <property type="nucleotide sequence ID" value="NZ_FQVN01000001.1"/>
</dbReference>
<feature type="compositionally biased region" description="Low complexity" evidence="1">
    <location>
        <begin position="8"/>
        <end position="29"/>
    </location>
</feature>
<organism evidence="3 4">
    <name type="scientific">Streptoalloteichus hindustanus</name>
    <dbReference type="NCBI Taxonomy" id="2017"/>
    <lineage>
        <taxon>Bacteria</taxon>
        <taxon>Bacillati</taxon>
        <taxon>Actinomycetota</taxon>
        <taxon>Actinomycetes</taxon>
        <taxon>Pseudonocardiales</taxon>
        <taxon>Pseudonocardiaceae</taxon>
        <taxon>Streptoalloteichus</taxon>
    </lineage>
</organism>
<dbReference type="AlphaFoldDB" id="A0A1M4WBS9"/>
<evidence type="ECO:0000256" key="1">
    <source>
        <dbReference type="SAM" id="MobiDB-lite"/>
    </source>
</evidence>
<feature type="region of interest" description="Disordered" evidence="1">
    <location>
        <begin position="1"/>
        <end position="42"/>
    </location>
</feature>
<name>A0A1M4WBS9_STRHI</name>
<sequence length="202" mass="20958">MSTTPTQPGQGEPQGAPEAAAEPAPVAAQPAPPAPAPPARKKTNPLKIVVPVLVALLAIGGIAYTYFNDGASAKVGDCASVSGNAKDAKYQALDCGNDKATYKVAKVLENPSDSCPSGDYDTYTQTARRGKDFKLCLMPNLQEGSCYKVGEDGKDITKVACGAEATIKISKVVRDKADEAACGDDKAFAYPEPATTFCLTQP</sequence>
<accession>A0A1M4WBS9</accession>
<protein>
    <submittedName>
        <fullName evidence="3">Uncharacterized protein</fullName>
    </submittedName>
</protein>
<proteinExistence type="predicted"/>
<evidence type="ECO:0000313" key="3">
    <source>
        <dbReference type="EMBL" id="SHE78657.1"/>
    </source>
</evidence>
<dbReference type="OrthoDB" id="4749283at2"/>
<gene>
    <name evidence="3" type="ORF">SAMN05444320_1011081</name>
</gene>
<feature type="transmembrane region" description="Helical" evidence="2">
    <location>
        <begin position="48"/>
        <end position="67"/>
    </location>
</feature>